<evidence type="ECO:0000256" key="2">
    <source>
        <dbReference type="ARBA" id="ARBA00023295"/>
    </source>
</evidence>
<dbReference type="RefSeq" id="WP_121766726.1">
    <property type="nucleotide sequence ID" value="NZ_RAZM01000048.1"/>
</dbReference>
<dbReference type="Pfam" id="PF00150">
    <property type="entry name" value="Cellulase"/>
    <property type="match status" value="1"/>
</dbReference>
<dbReference type="InterPro" id="IPR017853">
    <property type="entry name" value="GH"/>
</dbReference>
<dbReference type="Gene3D" id="3.20.20.80">
    <property type="entry name" value="Glycosidases"/>
    <property type="match status" value="1"/>
</dbReference>
<feature type="domain" description="Glycoside hydrolase family 5" evidence="5">
    <location>
        <begin position="107"/>
        <end position="302"/>
    </location>
</feature>
<feature type="chain" id="PRO_5018217863" description="Glycoside hydrolase family 5 domain-containing protein" evidence="4">
    <location>
        <begin position="20"/>
        <end position="652"/>
    </location>
</feature>
<evidence type="ECO:0000313" key="6">
    <source>
        <dbReference type="EMBL" id="RLT79468.1"/>
    </source>
</evidence>
<evidence type="ECO:0000313" key="7">
    <source>
        <dbReference type="Proteomes" id="UP000267159"/>
    </source>
</evidence>
<evidence type="ECO:0000259" key="5">
    <source>
        <dbReference type="Pfam" id="PF00150"/>
    </source>
</evidence>
<dbReference type="EMBL" id="RAZM01000048">
    <property type="protein sequence ID" value="RLT79468.1"/>
    <property type="molecule type" value="Genomic_DNA"/>
</dbReference>
<protein>
    <recommendedName>
        <fullName evidence="5">Glycoside hydrolase family 5 domain-containing protein</fullName>
    </recommendedName>
</protein>
<dbReference type="Gene3D" id="2.60.40.1080">
    <property type="match status" value="1"/>
</dbReference>
<keyword evidence="4" id="KW-0732">Signal</keyword>
<dbReference type="SUPFAM" id="SSF49373">
    <property type="entry name" value="Invasin/intimin cell-adhesion fragments"/>
    <property type="match status" value="1"/>
</dbReference>
<dbReference type="PROSITE" id="PS51257">
    <property type="entry name" value="PROKAR_LIPOPROTEIN"/>
    <property type="match status" value="1"/>
</dbReference>
<dbReference type="GO" id="GO:0000272">
    <property type="term" value="P:polysaccharide catabolic process"/>
    <property type="evidence" value="ECO:0007669"/>
    <property type="project" value="InterPro"/>
</dbReference>
<dbReference type="STRING" id="1235814.GCA_000613385_01579"/>
<feature type="signal peptide" evidence="4">
    <location>
        <begin position="1"/>
        <end position="19"/>
    </location>
</feature>
<feature type="compositionally biased region" description="Basic and acidic residues" evidence="3">
    <location>
        <begin position="35"/>
        <end position="47"/>
    </location>
</feature>
<dbReference type="Proteomes" id="UP000267159">
    <property type="component" value="Unassembled WGS sequence"/>
</dbReference>
<dbReference type="GO" id="GO:0004553">
    <property type="term" value="F:hydrolase activity, hydrolyzing O-glycosyl compounds"/>
    <property type="evidence" value="ECO:0007669"/>
    <property type="project" value="InterPro"/>
</dbReference>
<accession>A0A3L8A6I7</accession>
<evidence type="ECO:0000256" key="1">
    <source>
        <dbReference type="ARBA" id="ARBA00022801"/>
    </source>
</evidence>
<feature type="region of interest" description="Disordered" evidence="3">
    <location>
        <begin position="25"/>
        <end position="47"/>
    </location>
</feature>
<name>A0A3L8A6I7_9BACE</name>
<reference evidence="6 7" key="1">
    <citation type="submission" date="2018-09" db="EMBL/GenBank/DDBJ databases">
        <title>Murine metabolic-syndrome-specific gut microbial biobank.</title>
        <authorList>
            <person name="Liu C."/>
        </authorList>
    </citation>
    <scope>NUCLEOTIDE SEQUENCE [LARGE SCALE GENOMIC DNA]</scope>
    <source>
        <strain evidence="6 7">0.1X-D8-26</strain>
    </source>
</reference>
<evidence type="ECO:0000256" key="4">
    <source>
        <dbReference type="SAM" id="SignalP"/>
    </source>
</evidence>
<dbReference type="SUPFAM" id="SSF51445">
    <property type="entry name" value="(Trans)glycosidases"/>
    <property type="match status" value="1"/>
</dbReference>
<proteinExistence type="predicted"/>
<comment type="caution">
    <text evidence="6">The sequence shown here is derived from an EMBL/GenBank/DDBJ whole genome shotgun (WGS) entry which is preliminary data.</text>
</comment>
<dbReference type="InterPro" id="IPR008964">
    <property type="entry name" value="Invasin/intimin_cell_adhesion"/>
</dbReference>
<dbReference type="InterPro" id="IPR001547">
    <property type="entry name" value="Glyco_hydro_5"/>
</dbReference>
<evidence type="ECO:0000256" key="3">
    <source>
        <dbReference type="SAM" id="MobiDB-lite"/>
    </source>
</evidence>
<keyword evidence="1" id="KW-0378">Hydrolase</keyword>
<sequence>MKKIIYLLAWIGLALASCSDESSLPIQPEIPAEPETPKDEPAPEKDYHQLPVLHVEGRYLKNEKGETVNLHGFTQTYSPFFNDNAWTNYDVQSCLSYNKRMVDGIVAAGWKFNFVRMHLDPYWSDDTSKPSVRYEGHERFSETRFRKYLDELFVPMAEYFVSKGMYVVMRPPGVCPNEAPYQGIEVGDSYQQFLLNVWNIVSQHPKVKNNTDIMFELANEPVNIKGTDGVYGSTSDACFANAKIYFQSIVDKIRSHCRNIIWVPGLAYQSQYAGYATHRIEGDNIGFAVHCYPGWYGSDAEKDSGEGIGSPTGGGYESFQRGWDKQVGPVAAIAPIMVTEIDWAPLKYDATWGKSITGEAGGKGFGANFKYIADNAGNVSWLFFTTRSHELAAFKDVPGTEGNYTFLNDPEACPWAMYHWFKEYAEGVTVNGEPERLELMGEQATRLLQMGGVHYLKVKAVYKDGTSRMVTAEATINSSDEQVLKVEPTGKLVAVAPGNATVTVTYRTAAGNSMQQTLQVTVVSPFVLTEDVFDPSIWEEGTFDETTRTLVTGKYGFGGWKYPGGLDLSGYRRLIVELGNDNECNVSFRLFDKDNYWTKPAIYDFGQARSVVVDLQQMKDADGNRVDPSHLYIVGFWSNGGKPIVISGMKLE</sequence>
<organism evidence="6 7">
    <name type="scientific">Bacteroides acidifaciens</name>
    <dbReference type="NCBI Taxonomy" id="85831"/>
    <lineage>
        <taxon>Bacteria</taxon>
        <taxon>Pseudomonadati</taxon>
        <taxon>Bacteroidota</taxon>
        <taxon>Bacteroidia</taxon>
        <taxon>Bacteroidales</taxon>
        <taxon>Bacteroidaceae</taxon>
        <taxon>Bacteroides</taxon>
    </lineage>
</organism>
<gene>
    <name evidence="6" type="ORF">D7Y07_13585</name>
</gene>
<keyword evidence="2" id="KW-0326">Glycosidase</keyword>
<dbReference type="AlphaFoldDB" id="A0A3L8A6I7"/>